<reference evidence="8 9" key="1">
    <citation type="submission" date="2020-08" db="EMBL/GenBank/DDBJ databases">
        <title>Cohnella phylogeny.</title>
        <authorList>
            <person name="Dunlap C."/>
        </authorList>
    </citation>
    <scope>NUCLEOTIDE SEQUENCE [LARGE SCALE GENOMIC DNA]</scope>
    <source>
        <strain evidence="8 9">DSM 25241</strain>
    </source>
</reference>
<feature type="transmembrane region" description="Helical" evidence="6">
    <location>
        <begin position="113"/>
        <end position="131"/>
    </location>
</feature>
<feature type="transmembrane region" description="Helical" evidence="6">
    <location>
        <begin position="269"/>
        <end position="290"/>
    </location>
</feature>
<comment type="subcellular location">
    <subcellularLocation>
        <location evidence="1">Cell membrane</location>
        <topology evidence="1">Multi-pass membrane protein</topology>
    </subcellularLocation>
</comment>
<dbReference type="GO" id="GO:0005886">
    <property type="term" value="C:plasma membrane"/>
    <property type="evidence" value="ECO:0007669"/>
    <property type="project" value="UniProtKB-SubCell"/>
</dbReference>
<evidence type="ECO:0000256" key="3">
    <source>
        <dbReference type="ARBA" id="ARBA00022692"/>
    </source>
</evidence>
<dbReference type="Proteomes" id="UP000535838">
    <property type="component" value="Unassembled WGS sequence"/>
</dbReference>
<feature type="domain" description="Type II secretion system protein GspF" evidence="7">
    <location>
        <begin position="155"/>
        <end position="286"/>
    </location>
</feature>
<evidence type="ECO:0000313" key="8">
    <source>
        <dbReference type="EMBL" id="MBB6633543.1"/>
    </source>
</evidence>
<evidence type="ECO:0000256" key="6">
    <source>
        <dbReference type="SAM" id="Phobius"/>
    </source>
</evidence>
<organism evidence="8 9">
    <name type="scientific">Cohnella thailandensis</name>
    <dbReference type="NCBI Taxonomy" id="557557"/>
    <lineage>
        <taxon>Bacteria</taxon>
        <taxon>Bacillati</taxon>
        <taxon>Bacillota</taxon>
        <taxon>Bacilli</taxon>
        <taxon>Bacillales</taxon>
        <taxon>Paenibacillaceae</taxon>
        <taxon>Cohnella</taxon>
    </lineage>
</organism>
<evidence type="ECO:0000256" key="1">
    <source>
        <dbReference type="ARBA" id="ARBA00004651"/>
    </source>
</evidence>
<dbReference type="AlphaFoldDB" id="A0A841SM41"/>
<keyword evidence="4 6" id="KW-1133">Transmembrane helix</keyword>
<keyword evidence="2" id="KW-1003">Cell membrane</keyword>
<evidence type="ECO:0000313" key="9">
    <source>
        <dbReference type="Proteomes" id="UP000535838"/>
    </source>
</evidence>
<feature type="transmembrane region" description="Helical" evidence="6">
    <location>
        <begin position="6"/>
        <end position="22"/>
    </location>
</feature>
<evidence type="ECO:0000256" key="5">
    <source>
        <dbReference type="ARBA" id="ARBA00023136"/>
    </source>
</evidence>
<evidence type="ECO:0000256" key="2">
    <source>
        <dbReference type="ARBA" id="ARBA00022475"/>
    </source>
</evidence>
<gene>
    <name evidence="8" type="ORF">H7B67_05445</name>
</gene>
<comment type="caution">
    <text evidence="8">The sequence shown here is derived from an EMBL/GenBank/DDBJ whole genome shotgun (WGS) entry which is preliminary data.</text>
</comment>
<dbReference type="InterPro" id="IPR018076">
    <property type="entry name" value="T2SS_GspF_dom"/>
</dbReference>
<name>A0A841SM41_9BACL</name>
<dbReference type="RefSeq" id="WP_185118782.1">
    <property type="nucleotide sequence ID" value="NZ_JACJVQ010000005.1"/>
</dbReference>
<feature type="transmembrane region" description="Helical" evidence="6">
    <location>
        <begin position="86"/>
        <end position="107"/>
    </location>
</feature>
<protein>
    <submittedName>
        <fullName evidence="8">Type II secretion system F family protein</fullName>
    </submittedName>
</protein>
<evidence type="ECO:0000259" key="7">
    <source>
        <dbReference type="Pfam" id="PF00482"/>
    </source>
</evidence>
<evidence type="ECO:0000256" key="4">
    <source>
        <dbReference type="ARBA" id="ARBA00022989"/>
    </source>
</evidence>
<sequence>MRSAFWWTWLAALALLYVWLLWKTKTWGAVLRSGRNKKKGEPAPIAEPFRAWLELPPLNNRILPWLHRPQAHLALLHGGICSNERLAGWAAQTIGLSYLTLLLAGLLGALSGGGAEMAVLGIVVAALLPLLRAREIGKRVEERRRMIVLELPELLSRLLLLVNAGENVLRALEKCLHRRKGTAAEHPLYLELSHALESLKRGETYAWAMEEFGRRCAVPEAKLFATTVIMNSRRGGETFVASLQELSRTLWERRKAMARTLGEQASSKMAFPLAIIFLLILILVGAPSLLMMST</sequence>
<keyword evidence="3 6" id="KW-0812">Transmembrane</keyword>
<proteinExistence type="predicted"/>
<dbReference type="PANTHER" id="PTHR35007">
    <property type="entry name" value="INTEGRAL MEMBRANE PROTEIN-RELATED"/>
    <property type="match status" value="1"/>
</dbReference>
<dbReference type="PANTHER" id="PTHR35007:SF2">
    <property type="entry name" value="PILUS ASSEMBLE PROTEIN"/>
    <property type="match status" value="1"/>
</dbReference>
<keyword evidence="5 6" id="KW-0472">Membrane</keyword>
<dbReference type="Pfam" id="PF00482">
    <property type="entry name" value="T2SSF"/>
    <property type="match status" value="1"/>
</dbReference>
<keyword evidence="9" id="KW-1185">Reference proteome</keyword>
<dbReference type="EMBL" id="JACJVQ010000005">
    <property type="protein sequence ID" value="MBB6633543.1"/>
    <property type="molecule type" value="Genomic_DNA"/>
</dbReference>
<accession>A0A841SM41</accession>